<protein>
    <submittedName>
        <fullName evidence="1">Uncharacterized protein</fullName>
    </submittedName>
</protein>
<sequence length="36" mass="4188">MKTAYFIPLYAIFQAMKVFVGFKGKYCSFKTNEDSL</sequence>
<dbReference type="AlphaFoldDB" id="A0A1G8FAT4"/>
<evidence type="ECO:0000313" key="2">
    <source>
        <dbReference type="Proteomes" id="UP000181870"/>
    </source>
</evidence>
<name>A0A1G8FAT4_BACOV</name>
<proteinExistence type="predicted"/>
<gene>
    <name evidence="1" type="ORF">SAMN05192582_101373</name>
</gene>
<reference evidence="1 2" key="1">
    <citation type="submission" date="2016-10" db="EMBL/GenBank/DDBJ databases">
        <authorList>
            <person name="de Groot N.N."/>
        </authorList>
    </citation>
    <scope>NUCLEOTIDE SEQUENCE [LARGE SCALE GENOMIC DNA]</scope>
    <source>
        <strain evidence="1 2">NLAE-zl-C57</strain>
    </source>
</reference>
<organism evidence="1 2">
    <name type="scientific">Bacteroides ovatus</name>
    <dbReference type="NCBI Taxonomy" id="28116"/>
    <lineage>
        <taxon>Bacteria</taxon>
        <taxon>Pseudomonadati</taxon>
        <taxon>Bacteroidota</taxon>
        <taxon>Bacteroidia</taxon>
        <taxon>Bacteroidales</taxon>
        <taxon>Bacteroidaceae</taxon>
        <taxon>Bacteroides</taxon>
    </lineage>
</organism>
<dbReference type="EMBL" id="FNDO01000013">
    <property type="protein sequence ID" value="SDH79250.1"/>
    <property type="molecule type" value="Genomic_DNA"/>
</dbReference>
<dbReference type="Proteomes" id="UP000181870">
    <property type="component" value="Unassembled WGS sequence"/>
</dbReference>
<accession>A0A1G8FAT4</accession>
<evidence type="ECO:0000313" key="1">
    <source>
        <dbReference type="EMBL" id="SDH79250.1"/>
    </source>
</evidence>